<dbReference type="RefSeq" id="WP_280629580.1">
    <property type="nucleotide sequence ID" value="NZ_CP123498.1"/>
</dbReference>
<organism evidence="1 2">
    <name type="scientific">Arsenophonus nasoniae</name>
    <name type="common">son-killer infecting Nasonia vitripennis</name>
    <dbReference type="NCBI Taxonomy" id="638"/>
    <lineage>
        <taxon>Bacteria</taxon>
        <taxon>Pseudomonadati</taxon>
        <taxon>Pseudomonadota</taxon>
        <taxon>Gammaproteobacteria</taxon>
        <taxon>Enterobacterales</taxon>
        <taxon>Morganellaceae</taxon>
        <taxon>Arsenophonus</taxon>
    </lineage>
</organism>
<dbReference type="CDD" id="cd23667">
    <property type="entry name" value="beta-trefoil_Ricin_CqDVP-like"/>
    <property type="match status" value="1"/>
</dbReference>
<dbReference type="EMBL" id="CP123498">
    <property type="protein sequence ID" value="WGL95839.1"/>
    <property type="molecule type" value="Genomic_DNA"/>
</dbReference>
<accession>A0AA95GH60</accession>
<proteinExistence type="predicted"/>
<name>A0AA95GH60_9GAMM</name>
<dbReference type="Proteomes" id="UP001177597">
    <property type="component" value="Chromosome"/>
</dbReference>
<protein>
    <submittedName>
        <fullName evidence="1">Uncharacterized protein</fullName>
    </submittedName>
</protein>
<reference evidence="1" key="1">
    <citation type="submission" date="2023-04" db="EMBL/GenBank/DDBJ databases">
        <title>Genome dynamics across the evolutionary transition to endosymbiosis.</title>
        <authorList>
            <person name="Siozios S."/>
            <person name="Nadal-Jimenez P."/>
            <person name="Azagi T."/>
            <person name="Sprong H."/>
            <person name="Frost C.L."/>
            <person name="Parratt S.R."/>
            <person name="Taylor G."/>
            <person name="Brettell L."/>
            <person name="Lew K.C."/>
            <person name="Croft L."/>
            <person name="King K.C."/>
            <person name="Brockhurst M.A."/>
            <person name="Hypsa V."/>
            <person name="Novakova E."/>
            <person name="Darby A.C."/>
            <person name="Hurst G.D.D."/>
        </authorList>
    </citation>
    <scope>NUCLEOTIDE SEQUENCE</scope>
    <source>
        <strain evidence="1">AIh</strain>
    </source>
</reference>
<sequence>MPIITSDFKKGLGADQVNNSKNEAPHIGIIAMDYYTSDLIAEIIKRNENKHFYNLPVYSIYNTYYGQHYFYASLYMDSEMKRRQVFGWNPGNKVANGYWVLIPLDKSRDQYYIFNTYYKEFLYASTFITDNRRDVFTWVDGVPTEESIWTVGSYYIYNEYYGCYLYESSLSFSENRKLTPCWAPGNRVLQDKWHLDYEDNSVG</sequence>
<evidence type="ECO:0000313" key="1">
    <source>
        <dbReference type="EMBL" id="WGL95839.1"/>
    </source>
</evidence>
<evidence type="ECO:0000313" key="2">
    <source>
        <dbReference type="Proteomes" id="UP001177597"/>
    </source>
</evidence>
<gene>
    <name evidence="1" type="ORF">QE207_04360</name>
</gene>
<dbReference type="AlphaFoldDB" id="A0AA95GH60"/>